<organism evidence="1 2">
    <name type="scientific">Caligus rogercresseyi</name>
    <name type="common">Sea louse</name>
    <dbReference type="NCBI Taxonomy" id="217165"/>
    <lineage>
        <taxon>Eukaryota</taxon>
        <taxon>Metazoa</taxon>
        <taxon>Ecdysozoa</taxon>
        <taxon>Arthropoda</taxon>
        <taxon>Crustacea</taxon>
        <taxon>Multicrustacea</taxon>
        <taxon>Hexanauplia</taxon>
        <taxon>Copepoda</taxon>
        <taxon>Siphonostomatoida</taxon>
        <taxon>Caligidae</taxon>
        <taxon>Caligus</taxon>
    </lineage>
</organism>
<dbReference type="EMBL" id="CP045901">
    <property type="protein sequence ID" value="QQP37814.1"/>
    <property type="molecule type" value="Genomic_DNA"/>
</dbReference>
<reference evidence="2" key="1">
    <citation type="submission" date="2021-01" db="EMBL/GenBank/DDBJ databases">
        <title>Caligus Genome Assembly.</title>
        <authorList>
            <person name="Gallardo-Escarate C."/>
        </authorList>
    </citation>
    <scope>NUCLEOTIDE SEQUENCE [LARGE SCALE GENOMIC DNA]</scope>
</reference>
<accession>A0A7T8GU26</accession>
<evidence type="ECO:0000313" key="1">
    <source>
        <dbReference type="EMBL" id="QQP37814.1"/>
    </source>
</evidence>
<dbReference type="AlphaFoldDB" id="A0A7T8GU26"/>
<proteinExistence type="predicted"/>
<protein>
    <submittedName>
        <fullName evidence="1">Uncharacterized protein</fullName>
    </submittedName>
</protein>
<evidence type="ECO:0000313" key="2">
    <source>
        <dbReference type="Proteomes" id="UP000595437"/>
    </source>
</evidence>
<keyword evidence="2" id="KW-1185">Reference proteome</keyword>
<name>A0A7T8GU26_CALRO</name>
<gene>
    <name evidence="1" type="ORF">FKW44_018212</name>
</gene>
<sequence>MAGSGKIYEKFCLLTPQITLLYVTPRRYLPLRSSIESFEAFIGGIPSSDS</sequence>
<dbReference type="Proteomes" id="UP000595437">
    <property type="component" value="Chromosome 12"/>
</dbReference>